<dbReference type="Pfam" id="PF04055">
    <property type="entry name" value="Radical_SAM"/>
    <property type="match status" value="1"/>
</dbReference>
<dbReference type="InterPro" id="IPR034466">
    <property type="entry name" value="Methyltransferase_Class_B"/>
</dbReference>
<dbReference type="PANTHER" id="PTHR43409">
    <property type="entry name" value="ANAEROBIC MAGNESIUM-PROTOPORPHYRIN IX MONOMETHYL ESTER CYCLASE-RELATED"/>
    <property type="match status" value="1"/>
</dbReference>
<keyword evidence="3" id="KW-0808">Transferase</keyword>
<evidence type="ECO:0000256" key="8">
    <source>
        <dbReference type="SAM" id="MobiDB-lite"/>
    </source>
</evidence>
<reference evidence="10" key="1">
    <citation type="journal article" date="2022" name="ISME J.">
        <title>Identification of active gaseous-alkane degraders at natural gas seeps.</title>
        <authorList>
            <person name="Farhan Ul Haque M."/>
            <person name="Hernandez M."/>
            <person name="Crombie A.T."/>
            <person name="Murrell J.C."/>
        </authorList>
    </citation>
    <scope>NUCLEOTIDE SEQUENCE</scope>
    <source>
        <strain evidence="10">PC2</strain>
    </source>
</reference>
<gene>
    <name evidence="10" type="ORF">K2U94_13845</name>
</gene>
<keyword evidence="2" id="KW-0489">Methyltransferase</keyword>
<comment type="cofactor">
    <cofactor evidence="1">
        <name>[4Fe-4S] cluster</name>
        <dbReference type="ChEBI" id="CHEBI:49883"/>
    </cofactor>
</comment>
<dbReference type="SFLD" id="SFLDG01123">
    <property type="entry name" value="methyltransferase_(Class_B)"/>
    <property type="match status" value="1"/>
</dbReference>
<evidence type="ECO:0000313" key="10">
    <source>
        <dbReference type="EMBL" id="MCI4683833.1"/>
    </source>
</evidence>
<proteinExistence type="predicted"/>
<dbReference type="PROSITE" id="PS51918">
    <property type="entry name" value="RADICAL_SAM"/>
    <property type="match status" value="1"/>
</dbReference>
<keyword evidence="11" id="KW-1185">Reference proteome</keyword>
<dbReference type="InterPro" id="IPR023404">
    <property type="entry name" value="rSAM_horseshoe"/>
</dbReference>
<sequence>MAEKIFELHLIKPSHYDDDGYVIQWLRSAIPSNSLAALNGIAADCARRQALGPDVQIKIFAYDETNVRIRPEKIAQSIARAGQGLACLVGVQSNQFPRALDIARRLRQGGAPTAVGGFHVSGCLAMLPDMPADLREAQALGISLFAGEAEGRLDDVLRDAFEGALKPLYNFMDDLPGIEDAPTPFLPTEVVSRTTGAVTSFDAGRGCPFQCSFCTIINVQGRKSRHRSADDVERIIRDNLAQGVHSFFITDDNFARNKNWEPIFDRLIELRDSGLNFSFIIQVDTLCHRIPNFIAKAARAGVKRVFIGLENINPANLVAAKKKQNRIAEYRVMLLAWKRAGCFTYAGYILGFPEDTPESIRRDIAIIQRELPLDMLEFFFLTPLPGSEDHQRLHKAGVPMDPDMNKYDLEHMVTAHPKMSRAEWEAIYHEAWALYYSPRHMETIMRRAAAVGTSPGKALFLLLWFWAAVNLEKVHPLQGGYLRLKVRRDRRPGMKLENPLIFYPRLVATHIGNHVRIGALALKLWKLRRELRHDPKARDYMDLALTTPTEADLDDLEMFNNSDSSRAAGDKAKAQNAKAHIAAE</sequence>
<keyword evidence="6" id="KW-0408">Iron</keyword>
<comment type="caution">
    <text evidence="10">The sequence shown here is derived from an EMBL/GenBank/DDBJ whole genome shotgun (WGS) entry which is preliminary data.</text>
</comment>
<dbReference type="Proteomes" id="UP001139104">
    <property type="component" value="Unassembled WGS sequence"/>
</dbReference>
<evidence type="ECO:0000256" key="7">
    <source>
        <dbReference type="ARBA" id="ARBA00023014"/>
    </source>
</evidence>
<evidence type="ECO:0000256" key="1">
    <source>
        <dbReference type="ARBA" id="ARBA00001966"/>
    </source>
</evidence>
<keyword evidence="7" id="KW-0411">Iron-sulfur</keyword>
<dbReference type="SMART" id="SM00729">
    <property type="entry name" value="Elp3"/>
    <property type="match status" value="1"/>
</dbReference>
<dbReference type="PANTHER" id="PTHR43409:SF7">
    <property type="entry name" value="BLL1977 PROTEIN"/>
    <property type="match status" value="1"/>
</dbReference>
<dbReference type="CDD" id="cd01335">
    <property type="entry name" value="Radical_SAM"/>
    <property type="match status" value="1"/>
</dbReference>
<evidence type="ECO:0000256" key="5">
    <source>
        <dbReference type="ARBA" id="ARBA00022723"/>
    </source>
</evidence>
<dbReference type="InterPro" id="IPR007197">
    <property type="entry name" value="rSAM"/>
</dbReference>
<keyword evidence="4" id="KW-0949">S-adenosyl-L-methionine</keyword>
<dbReference type="SFLD" id="SFLDS00029">
    <property type="entry name" value="Radical_SAM"/>
    <property type="match status" value="1"/>
</dbReference>
<dbReference type="InterPro" id="IPR058240">
    <property type="entry name" value="rSAM_sf"/>
</dbReference>
<dbReference type="EMBL" id="JAIVFP010000001">
    <property type="protein sequence ID" value="MCI4683833.1"/>
    <property type="molecule type" value="Genomic_DNA"/>
</dbReference>
<feature type="region of interest" description="Disordered" evidence="8">
    <location>
        <begin position="564"/>
        <end position="584"/>
    </location>
</feature>
<evidence type="ECO:0000259" key="9">
    <source>
        <dbReference type="PROSITE" id="PS51918"/>
    </source>
</evidence>
<dbReference type="InterPro" id="IPR006638">
    <property type="entry name" value="Elp3/MiaA/NifB-like_rSAM"/>
</dbReference>
<dbReference type="SUPFAM" id="SSF102114">
    <property type="entry name" value="Radical SAM enzymes"/>
    <property type="match status" value="1"/>
</dbReference>
<dbReference type="SFLD" id="SFLDG01082">
    <property type="entry name" value="B12-binding_domain_containing"/>
    <property type="match status" value="1"/>
</dbReference>
<protein>
    <submittedName>
        <fullName evidence="10">Radical SAM protein</fullName>
    </submittedName>
</protein>
<feature type="domain" description="Radical SAM core" evidence="9">
    <location>
        <begin position="193"/>
        <end position="422"/>
    </location>
</feature>
<dbReference type="Gene3D" id="3.80.30.20">
    <property type="entry name" value="tm_1862 like domain"/>
    <property type="match status" value="1"/>
</dbReference>
<feature type="compositionally biased region" description="Low complexity" evidence="8">
    <location>
        <begin position="574"/>
        <end position="584"/>
    </location>
</feature>
<evidence type="ECO:0000256" key="6">
    <source>
        <dbReference type="ARBA" id="ARBA00023004"/>
    </source>
</evidence>
<evidence type="ECO:0000256" key="4">
    <source>
        <dbReference type="ARBA" id="ARBA00022691"/>
    </source>
</evidence>
<dbReference type="InterPro" id="IPR051198">
    <property type="entry name" value="BchE-like"/>
</dbReference>
<dbReference type="RefSeq" id="WP_243067760.1">
    <property type="nucleotide sequence ID" value="NZ_JAIVFK010000006.1"/>
</dbReference>
<evidence type="ECO:0000313" key="11">
    <source>
        <dbReference type="Proteomes" id="UP001139104"/>
    </source>
</evidence>
<evidence type="ECO:0000256" key="3">
    <source>
        <dbReference type="ARBA" id="ARBA00022679"/>
    </source>
</evidence>
<name>A0ABS9Z808_9HYPH</name>
<keyword evidence="5" id="KW-0479">Metal-binding</keyword>
<organism evidence="10 11">
    <name type="scientific">Candidatus Rhodoblastus alkanivorans</name>
    <dbReference type="NCBI Taxonomy" id="2954117"/>
    <lineage>
        <taxon>Bacteria</taxon>
        <taxon>Pseudomonadati</taxon>
        <taxon>Pseudomonadota</taxon>
        <taxon>Alphaproteobacteria</taxon>
        <taxon>Hyphomicrobiales</taxon>
        <taxon>Rhodoblastaceae</taxon>
        <taxon>Rhodoblastus</taxon>
    </lineage>
</organism>
<accession>A0ABS9Z808</accession>
<evidence type="ECO:0000256" key="2">
    <source>
        <dbReference type="ARBA" id="ARBA00022603"/>
    </source>
</evidence>